<dbReference type="AlphaFoldDB" id="A0A327KMX8"/>
<name>A0A327KMX8_9BRAD</name>
<reference evidence="2 3" key="1">
    <citation type="submission" date="2017-07" db="EMBL/GenBank/DDBJ databases">
        <title>Draft Genome Sequences of Select Purple Nonsulfur Bacteria.</title>
        <authorList>
            <person name="Lasarre B."/>
            <person name="Mckinlay J.B."/>
        </authorList>
    </citation>
    <scope>NUCLEOTIDE SEQUENCE [LARGE SCALE GENOMIC DNA]</scope>
    <source>
        <strain evidence="2 3">DSM 5909</strain>
    </source>
</reference>
<accession>A0A327KMX8</accession>
<comment type="caution">
    <text evidence="2">The sequence shown here is derived from an EMBL/GenBank/DDBJ whole genome shotgun (WGS) entry which is preliminary data.</text>
</comment>
<dbReference type="Proteomes" id="UP000249130">
    <property type="component" value="Unassembled WGS sequence"/>
</dbReference>
<gene>
    <name evidence="2" type="ORF">CH341_24200</name>
</gene>
<protein>
    <submittedName>
        <fullName evidence="2">Uncharacterized protein</fullName>
    </submittedName>
</protein>
<feature type="region of interest" description="Disordered" evidence="1">
    <location>
        <begin position="16"/>
        <end position="45"/>
    </location>
</feature>
<dbReference type="OrthoDB" id="7961140at2"/>
<proteinExistence type="predicted"/>
<organism evidence="2 3">
    <name type="scientific">Rhodoplanes roseus</name>
    <dbReference type="NCBI Taxonomy" id="29409"/>
    <lineage>
        <taxon>Bacteria</taxon>
        <taxon>Pseudomonadati</taxon>
        <taxon>Pseudomonadota</taxon>
        <taxon>Alphaproteobacteria</taxon>
        <taxon>Hyphomicrobiales</taxon>
        <taxon>Nitrobacteraceae</taxon>
        <taxon>Rhodoplanes</taxon>
    </lineage>
</organism>
<dbReference type="EMBL" id="NPEX01000242">
    <property type="protein sequence ID" value="RAI40250.1"/>
    <property type="molecule type" value="Genomic_DNA"/>
</dbReference>
<keyword evidence="3" id="KW-1185">Reference proteome</keyword>
<evidence type="ECO:0000256" key="1">
    <source>
        <dbReference type="SAM" id="MobiDB-lite"/>
    </source>
</evidence>
<evidence type="ECO:0000313" key="3">
    <source>
        <dbReference type="Proteomes" id="UP000249130"/>
    </source>
</evidence>
<evidence type="ECO:0000313" key="2">
    <source>
        <dbReference type="EMBL" id="RAI40250.1"/>
    </source>
</evidence>
<dbReference type="RefSeq" id="WP_111421576.1">
    <property type="nucleotide sequence ID" value="NZ_NPEX01000242.1"/>
</dbReference>
<sequence>MRLFMFESETTNDLRAFAGDSSGSKLPAQHGPWHSTGVVRPDRDPPHKLSRATIEKAIEAKGFQLWRVKAAEKA</sequence>